<accession>A0A081K6V5</accession>
<comment type="subcellular location">
    <subcellularLocation>
        <location evidence="6">Cytoplasm</location>
    </subcellularLocation>
</comment>
<dbReference type="Pfam" id="PF01430">
    <property type="entry name" value="HSP33"/>
    <property type="match status" value="1"/>
</dbReference>
<name>A0A081K6V5_9GAMM</name>
<dbReference type="HAMAP" id="MF_00117">
    <property type="entry name" value="HslO"/>
    <property type="match status" value="1"/>
</dbReference>
<dbReference type="InterPro" id="IPR023212">
    <property type="entry name" value="Hsp33_helix_hairpin_bin_dom_sf"/>
</dbReference>
<dbReference type="GO" id="GO:0051082">
    <property type="term" value="F:unfolded protein binding"/>
    <property type="evidence" value="ECO:0007669"/>
    <property type="project" value="UniProtKB-UniRule"/>
</dbReference>
<protein>
    <recommendedName>
        <fullName evidence="6">33 kDa chaperonin</fullName>
    </recommendedName>
    <alternativeName>
        <fullName evidence="6">Heat shock protein 33 homolog</fullName>
        <shortName evidence="6">HSP33</shortName>
    </alternativeName>
</protein>
<dbReference type="NCBIfam" id="NF001033">
    <property type="entry name" value="PRK00114.1"/>
    <property type="match status" value="1"/>
</dbReference>
<proteinExistence type="inferred from homology"/>
<keyword evidence="1 6" id="KW-0963">Cytoplasm</keyword>
<dbReference type="PANTHER" id="PTHR30111">
    <property type="entry name" value="33 KDA CHAPERONIN"/>
    <property type="match status" value="1"/>
</dbReference>
<dbReference type="STRING" id="305900.GV64_03205"/>
<dbReference type="SUPFAM" id="SSF64397">
    <property type="entry name" value="Hsp33 domain"/>
    <property type="match status" value="1"/>
</dbReference>
<dbReference type="GO" id="GO:0044183">
    <property type="term" value="F:protein folding chaperone"/>
    <property type="evidence" value="ECO:0007669"/>
    <property type="project" value="TreeGrafter"/>
</dbReference>
<dbReference type="Gene3D" id="1.10.287.480">
    <property type="entry name" value="helix hairpin bin"/>
    <property type="match status" value="1"/>
</dbReference>
<dbReference type="GO" id="GO:0042026">
    <property type="term" value="P:protein refolding"/>
    <property type="evidence" value="ECO:0007669"/>
    <property type="project" value="TreeGrafter"/>
</dbReference>
<evidence type="ECO:0000313" key="8">
    <source>
        <dbReference type="Proteomes" id="UP000027997"/>
    </source>
</evidence>
<keyword evidence="4 6" id="KW-0143">Chaperone</keyword>
<evidence type="ECO:0000256" key="3">
    <source>
        <dbReference type="ARBA" id="ARBA00023157"/>
    </source>
</evidence>
<evidence type="ECO:0000256" key="4">
    <source>
        <dbReference type="ARBA" id="ARBA00023186"/>
    </source>
</evidence>
<comment type="function">
    <text evidence="6">Redox regulated molecular chaperone. Protects both thermally unfolding and oxidatively damaged proteins from irreversible aggregation. Plays an important role in the bacterial defense system toward oxidative stress.</text>
</comment>
<reference evidence="7 8" key="1">
    <citation type="submission" date="2014-06" db="EMBL/GenBank/DDBJ databases">
        <title>Whole Genome Sequences of Three Symbiotic Endozoicomonas Bacteria.</title>
        <authorList>
            <person name="Neave M.J."/>
            <person name="Apprill A."/>
            <person name="Voolstra C.R."/>
        </authorList>
    </citation>
    <scope>NUCLEOTIDE SEQUENCE [LARGE SCALE GENOMIC DNA]</scope>
    <source>
        <strain evidence="7 8">DSM 22380</strain>
    </source>
</reference>
<evidence type="ECO:0000256" key="2">
    <source>
        <dbReference type="ARBA" id="ARBA00022833"/>
    </source>
</evidence>
<organism evidence="7 8">
    <name type="scientific">Endozoicomonas elysicola</name>
    <dbReference type="NCBI Taxonomy" id="305900"/>
    <lineage>
        <taxon>Bacteria</taxon>
        <taxon>Pseudomonadati</taxon>
        <taxon>Pseudomonadota</taxon>
        <taxon>Gammaproteobacteria</taxon>
        <taxon>Oceanospirillales</taxon>
        <taxon>Endozoicomonadaceae</taxon>
        <taxon>Endozoicomonas</taxon>
    </lineage>
</organism>
<evidence type="ECO:0000256" key="6">
    <source>
        <dbReference type="HAMAP-Rule" id="MF_00117"/>
    </source>
</evidence>
<dbReference type="eggNOG" id="COG1281">
    <property type="taxonomic scope" value="Bacteria"/>
</dbReference>
<comment type="similarity">
    <text evidence="6">Belongs to the HSP33 family.</text>
</comment>
<keyword evidence="8" id="KW-1185">Reference proteome</keyword>
<evidence type="ECO:0000256" key="5">
    <source>
        <dbReference type="ARBA" id="ARBA00023284"/>
    </source>
</evidence>
<evidence type="ECO:0000313" key="7">
    <source>
        <dbReference type="EMBL" id="KEI69881.1"/>
    </source>
</evidence>
<dbReference type="InterPro" id="IPR016153">
    <property type="entry name" value="Heat_shock_Hsp33_N"/>
</dbReference>
<keyword evidence="2 6" id="KW-0862">Zinc</keyword>
<feature type="disulfide bond" description="Redox-active" evidence="6">
    <location>
        <begin position="234"/>
        <end position="236"/>
    </location>
</feature>
<dbReference type="AlphaFoldDB" id="A0A081K6V5"/>
<dbReference type="InterPro" id="IPR000397">
    <property type="entry name" value="Heat_shock_Hsp33"/>
</dbReference>
<dbReference type="GO" id="GO:0005737">
    <property type="term" value="C:cytoplasm"/>
    <property type="evidence" value="ECO:0007669"/>
    <property type="project" value="UniProtKB-SubCell"/>
</dbReference>
<comment type="caution">
    <text evidence="7">The sequence shown here is derived from an EMBL/GenBank/DDBJ whole genome shotgun (WGS) entry which is preliminary data.</text>
</comment>
<dbReference type="CDD" id="cd00498">
    <property type="entry name" value="Hsp33"/>
    <property type="match status" value="1"/>
</dbReference>
<sequence length="292" mass="32791">MLLMSRTDNAVQRFIFENTDIRGEVVSLNNSYLDALEAHEYPEVVRRFLGELVASAVLLSSTLKFEGLLTLQARGDGPLSLLMVECTDQKSFRAVAQFRDDIVEAPLQTLLGKASLLITVDPVKGKRYQGIVPLEKETLAASLEDYFAQSVQLQTRLWLACDGQSSSGLLLQALPASAELSADARSESWNRMTALAETVQSSELLDLDHETLLVRLFHEETVRIFEKEPVRFICTCSQERSAKIISTLDRKEVESIIEEDGQVAMDCQFCNHQYVFGKEDIDSIFNEKPQIH</sequence>
<dbReference type="Gene3D" id="3.90.1280.10">
    <property type="entry name" value="HSP33 redox switch-like"/>
    <property type="match status" value="1"/>
</dbReference>
<comment type="PTM">
    <text evidence="6">Under oxidizing conditions two disulfide bonds are formed involving the reactive cysteines. Under reducing conditions zinc is bound to the reactive cysteines and the protein is inactive.</text>
</comment>
<feature type="disulfide bond" description="Redox-active" evidence="6">
    <location>
        <begin position="267"/>
        <end position="270"/>
    </location>
</feature>
<dbReference type="PANTHER" id="PTHR30111:SF1">
    <property type="entry name" value="33 KDA CHAPERONIN"/>
    <property type="match status" value="1"/>
</dbReference>
<keyword evidence="3 6" id="KW-1015">Disulfide bond</keyword>
<dbReference type="Gene3D" id="3.55.30.10">
    <property type="entry name" value="Hsp33 domain"/>
    <property type="match status" value="1"/>
</dbReference>
<dbReference type="PIRSF" id="PIRSF005261">
    <property type="entry name" value="Heat_shock_Hsp33"/>
    <property type="match status" value="1"/>
</dbReference>
<dbReference type="Proteomes" id="UP000027997">
    <property type="component" value="Unassembled WGS sequence"/>
</dbReference>
<evidence type="ECO:0000256" key="1">
    <source>
        <dbReference type="ARBA" id="ARBA00022490"/>
    </source>
</evidence>
<keyword evidence="5 6" id="KW-0676">Redox-active center</keyword>
<dbReference type="EMBL" id="JOJP01000001">
    <property type="protein sequence ID" value="KEI69881.1"/>
    <property type="molecule type" value="Genomic_DNA"/>
</dbReference>
<gene>
    <name evidence="6" type="primary">hslO</name>
    <name evidence="7" type="ORF">GV64_03205</name>
</gene>
<dbReference type="InterPro" id="IPR016154">
    <property type="entry name" value="Heat_shock_Hsp33_C"/>
</dbReference>
<dbReference type="SUPFAM" id="SSF118352">
    <property type="entry name" value="HSP33 redox switch-like"/>
    <property type="match status" value="1"/>
</dbReference>